<dbReference type="InterPro" id="IPR058691">
    <property type="entry name" value="Fn3_SaeA_1st"/>
</dbReference>
<accession>A0A4R6JNQ4</accession>
<reference evidence="3 4" key="1">
    <citation type="submission" date="2019-03" db="EMBL/GenBank/DDBJ databases">
        <title>Sequencing the genomes of 1000 actinobacteria strains.</title>
        <authorList>
            <person name="Klenk H.-P."/>
        </authorList>
    </citation>
    <scope>NUCLEOTIDE SEQUENCE [LARGE SCALE GENOMIC DNA]</scope>
    <source>
        <strain evidence="3 4">DSM 43805</strain>
    </source>
</reference>
<feature type="domain" description="SaeA second Fn3-like" evidence="2">
    <location>
        <begin position="497"/>
        <end position="582"/>
    </location>
</feature>
<evidence type="ECO:0000313" key="4">
    <source>
        <dbReference type="Proteomes" id="UP000294901"/>
    </source>
</evidence>
<comment type="caution">
    <text evidence="3">The sequence shown here is derived from an EMBL/GenBank/DDBJ whole genome shotgun (WGS) entry which is preliminary data.</text>
</comment>
<feature type="domain" description="SaeA first Fn3-like" evidence="1">
    <location>
        <begin position="410"/>
        <end position="491"/>
    </location>
</feature>
<protein>
    <recommendedName>
        <fullName evidence="5">Fibronectin type-III domain-containing protein</fullName>
    </recommendedName>
</protein>
<gene>
    <name evidence="3" type="ORF">C8E87_1662</name>
</gene>
<organism evidence="3 4">
    <name type="scientific">Paractinoplanes brasiliensis</name>
    <dbReference type="NCBI Taxonomy" id="52695"/>
    <lineage>
        <taxon>Bacteria</taxon>
        <taxon>Bacillati</taxon>
        <taxon>Actinomycetota</taxon>
        <taxon>Actinomycetes</taxon>
        <taxon>Micromonosporales</taxon>
        <taxon>Micromonosporaceae</taxon>
        <taxon>Paractinoplanes</taxon>
    </lineage>
</organism>
<sequence>MGAEWEEEYKVRVLDPARQAGNEPPQDLFTRYGLTGAHQTPERFDDRVQEVVRYWNRLLNTRVYKPLANALLTAHQELRKAEALSPAEFTRRRDEARAKAAERLAGWIATVAAGVPYVTRGALAHFVRLGGGILTEKEVRKALADGGVKLIDPEWDLPSQAPVPAAGAVPRNLRVLGLRLSPQVVFAAEALDGGFRIKDGFRLTGGDGGRLTAELLHQAKQEQAKRPHDTRKTATETVLTTMLTAYATGDLDRLVRWEAAEIVRSALANGLPPTLAADALNELGLDRGEALELAVTVAAAGPGRTTGPPDDVNAVIAAELVAGRLRAAQAELATAPEKAVDKEVRDRVDRAAAAVDEFAGKAGEAEREGRTEDAAWLLAEAIRLAADDAGLVAHLARFPPPEPAEVVAGPGPGRVTLRWQPSRTRTGEVSYRVVRRDGLPAMSPEDGDPVIETTATSASDTAPPVARPVVYTVFAVRGDAVSRGAAAGPVVLLPPVTGLTLTGDGHAVTGSWLVDPAAVQVTVTCTRLDGDGPPRPVATRPGAATGFVDPEAELGVAYSYRVTVHYHGPDGERLESEAVAGHIVADHPPAAVPDLSAEVAPGDRAPHLALSWTAPRGGRVEIRRATTAPAWNEGDTVPAAEADGHGEVIATAAGPDTTGRCVANAPAGQGRFFLTAVTRGPGIAVIGNTVALELTAPVSGLRLRRRGADVHVSWIWPEDAYEARVEWSTNETAGNRTYGRREVRDSGGVLLPLGLGAVSISVRTVVRERHAELLSVPVAAELPGRSPRVLWWLERTRMPRPRRTLLLSTDQPCQIPELELTLGEKGGDGRPEPEVLIRLPGRWLPADRLSAVDVTSAVPGPLVPSVRCDFAEPPPPPGISLAQRRK</sequence>
<dbReference type="EMBL" id="SNWR01000001">
    <property type="protein sequence ID" value="TDO38020.1"/>
    <property type="molecule type" value="Genomic_DNA"/>
</dbReference>
<dbReference type="Pfam" id="PF25832">
    <property type="entry name" value="Fn3_SaeA_2nd"/>
    <property type="match status" value="1"/>
</dbReference>
<name>A0A4R6JNQ4_9ACTN</name>
<dbReference type="Pfam" id="PF25833">
    <property type="entry name" value="Fn3_SaeA_3rd"/>
    <property type="match status" value="1"/>
</dbReference>
<evidence type="ECO:0008006" key="5">
    <source>
        <dbReference type="Google" id="ProtNLM"/>
    </source>
</evidence>
<proteinExistence type="predicted"/>
<evidence type="ECO:0000313" key="3">
    <source>
        <dbReference type="EMBL" id="TDO38020.1"/>
    </source>
</evidence>
<dbReference type="OrthoDB" id="5506232at2"/>
<evidence type="ECO:0000259" key="2">
    <source>
        <dbReference type="Pfam" id="PF25833"/>
    </source>
</evidence>
<dbReference type="RefSeq" id="WP_133872562.1">
    <property type="nucleotide sequence ID" value="NZ_BOMD01000083.1"/>
</dbReference>
<dbReference type="InterPro" id="IPR058692">
    <property type="entry name" value="Fn3_SaeA_2nd"/>
</dbReference>
<dbReference type="AlphaFoldDB" id="A0A4R6JNQ4"/>
<dbReference type="Proteomes" id="UP000294901">
    <property type="component" value="Unassembled WGS sequence"/>
</dbReference>
<keyword evidence="4" id="KW-1185">Reference proteome</keyword>
<evidence type="ECO:0000259" key="1">
    <source>
        <dbReference type="Pfam" id="PF25832"/>
    </source>
</evidence>